<accession>A0A8X6I6P7</accession>
<dbReference type="Proteomes" id="UP000887116">
    <property type="component" value="Unassembled WGS sequence"/>
</dbReference>
<protein>
    <submittedName>
        <fullName evidence="2">Uncharacterized protein</fullName>
    </submittedName>
</protein>
<name>A0A8X6I6P7_TRICU</name>
<sequence>MLAVSRANPRARSVNLAKWGITYSGSSWQEDNEKGFVSIRVLNPSPPSGRPEFPIGPAKSGTFADFHAEKKNPRSGPVETQRRFNFQSRILHRGIGKNGSRTGIHRSRAQKLTGVFELQFRIPAPLFGFDRKLGFGEDPASDAGNISKLRVFFLRQGGERQFYDNISKSFRNIQKTRTRSDGPERAASNECQFESEK</sequence>
<comment type="caution">
    <text evidence="2">The sequence shown here is derived from an EMBL/GenBank/DDBJ whole genome shotgun (WGS) entry which is preliminary data.</text>
</comment>
<proteinExistence type="predicted"/>
<evidence type="ECO:0000256" key="1">
    <source>
        <dbReference type="SAM" id="MobiDB-lite"/>
    </source>
</evidence>
<keyword evidence="3" id="KW-1185">Reference proteome</keyword>
<reference evidence="2" key="1">
    <citation type="submission" date="2020-07" db="EMBL/GenBank/DDBJ databases">
        <title>Multicomponent nature underlies the extraordinary mechanical properties of spider dragline silk.</title>
        <authorList>
            <person name="Kono N."/>
            <person name="Nakamura H."/>
            <person name="Mori M."/>
            <person name="Yoshida Y."/>
            <person name="Ohtoshi R."/>
            <person name="Malay A.D."/>
            <person name="Moran D.A.P."/>
            <person name="Tomita M."/>
            <person name="Numata K."/>
            <person name="Arakawa K."/>
        </authorList>
    </citation>
    <scope>NUCLEOTIDE SEQUENCE</scope>
</reference>
<evidence type="ECO:0000313" key="3">
    <source>
        <dbReference type="Proteomes" id="UP000887116"/>
    </source>
</evidence>
<dbReference type="EMBL" id="BMAO01003557">
    <property type="protein sequence ID" value="GFQ88652.1"/>
    <property type="molecule type" value="Genomic_DNA"/>
</dbReference>
<gene>
    <name evidence="2" type="ORF">TNCT_208651</name>
</gene>
<evidence type="ECO:0000313" key="2">
    <source>
        <dbReference type="EMBL" id="GFQ88652.1"/>
    </source>
</evidence>
<feature type="region of interest" description="Disordered" evidence="1">
    <location>
        <begin position="175"/>
        <end position="197"/>
    </location>
</feature>
<dbReference type="AlphaFoldDB" id="A0A8X6I6P7"/>
<organism evidence="2 3">
    <name type="scientific">Trichonephila clavata</name>
    <name type="common">Joro spider</name>
    <name type="synonym">Nephila clavata</name>
    <dbReference type="NCBI Taxonomy" id="2740835"/>
    <lineage>
        <taxon>Eukaryota</taxon>
        <taxon>Metazoa</taxon>
        <taxon>Ecdysozoa</taxon>
        <taxon>Arthropoda</taxon>
        <taxon>Chelicerata</taxon>
        <taxon>Arachnida</taxon>
        <taxon>Araneae</taxon>
        <taxon>Araneomorphae</taxon>
        <taxon>Entelegynae</taxon>
        <taxon>Araneoidea</taxon>
        <taxon>Nephilidae</taxon>
        <taxon>Trichonephila</taxon>
    </lineage>
</organism>